<protein>
    <submittedName>
        <fullName evidence="2">Uncharacterized protein</fullName>
    </submittedName>
</protein>
<organism evidence="2 3">
    <name type="scientific">Zizania palustris</name>
    <name type="common">Northern wild rice</name>
    <dbReference type="NCBI Taxonomy" id="103762"/>
    <lineage>
        <taxon>Eukaryota</taxon>
        <taxon>Viridiplantae</taxon>
        <taxon>Streptophyta</taxon>
        <taxon>Embryophyta</taxon>
        <taxon>Tracheophyta</taxon>
        <taxon>Spermatophyta</taxon>
        <taxon>Magnoliopsida</taxon>
        <taxon>Liliopsida</taxon>
        <taxon>Poales</taxon>
        <taxon>Poaceae</taxon>
        <taxon>BOP clade</taxon>
        <taxon>Oryzoideae</taxon>
        <taxon>Oryzeae</taxon>
        <taxon>Zizaniinae</taxon>
        <taxon>Zizania</taxon>
    </lineage>
</organism>
<evidence type="ECO:0000313" key="2">
    <source>
        <dbReference type="EMBL" id="KAG8043825.1"/>
    </source>
</evidence>
<dbReference type="Proteomes" id="UP000729402">
    <property type="component" value="Unassembled WGS sequence"/>
</dbReference>
<name>A0A8J5RED0_ZIZPA</name>
<sequence length="94" mass="9713">MHAMTEQGPDAFGAVSSGGGSSSSRAVTCDSPCLPSNARSICRYGVDPKRAVACADEEIEHEALGVSHGMAGQSEGDMARRVLAGPVDRAYAMR</sequence>
<comment type="caution">
    <text evidence="2">The sequence shown here is derived from an EMBL/GenBank/DDBJ whole genome shotgun (WGS) entry which is preliminary data.</text>
</comment>
<dbReference type="AlphaFoldDB" id="A0A8J5RED0"/>
<reference evidence="2" key="1">
    <citation type="journal article" date="2021" name="bioRxiv">
        <title>Whole Genome Assembly and Annotation of Northern Wild Rice, Zizania palustris L., Supports a Whole Genome Duplication in the Zizania Genus.</title>
        <authorList>
            <person name="Haas M."/>
            <person name="Kono T."/>
            <person name="Macchietto M."/>
            <person name="Millas R."/>
            <person name="McGilp L."/>
            <person name="Shao M."/>
            <person name="Duquette J."/>
            <person name="Hirsch C.N."/>
            <person name="Kimball J."/>
        </authorList>
    </citation>
    <scope>NUCLEOTIDE SEQUENCE</scope>
    <source>
        <tissue evidence="2">Fresh leaf tissue</tissue>
    </source>
</reference>
<proteinExistence type="predicted"/>
<evidence type="ECO:0000256" key="1">
    <source>
        <dbReference type="SAM" id="MobiDB-lite"/>
    </source>
</evidence>
<reference evidence="2" key="2">
    <citation type="submission" date="2021-02" db="EMBL/GenBank/DDBJ databases">
        <authorList>
            <person name="Kimball J.A."/>
            <person name="Haas M.W."/>
            <person name="Macchietto M."/>
            <person name="Kono T."/>
            <person name="Duquette J."/>
            <person name="Shao M."/>
        </authorList>
    </citation>
    <scope>NUCLEOTIDE SEQUENCE</scope>
    <source>
        <tissue evidence="2">Fresh leaf tissue</tissue>
    </source>
</reference>
<evidence type="ECO:0000313" key="3">
    <source>
        <dbReference type="Proteomes" id="UP000729402"/>
    </source>
</evidence>
<accession>A0A8J5RED0</accession>
<keyword evidence="3" id="KW-1185">Reference proteome</keyword>
<dbReference type="EMBL" id="JAAALK010000953">
    <property type="protein sequence ID" value="KAG8043825.1"/>
    <property type="molecule type" value="Genomic_DNA"/>
</dbReference>
<feature type="region of interest" description="Disordered" evidence="1">
    <location>
        <begin position="1"/>
        <end position="29"/>
    </location>
</feature>
<gene>
    <name evidence="2" type="ORF">GUJ93_ZPchr0458g22683</name>
</gene>